<name>A0A7S2H546_9DINO</name>
<feature type="region of interest" description="Disordered" evidence="1">
    <location>
        <begin position="1"/>
        <end position="112"/>
    </location>
</feature>
<organism evidence="2">
    <name type="scientific">Alexandrium andersonii</name>
    <dbReference type="NCBI Taxonomy" id="327968"/>
    <lineage>
        <taxon>Eukaryota</taxon>
        <taxon>Sar</taxon>
        <taxon>Alveolata</taxon>
        <taxon>Dinophyceae</taxon>
        <taxon>Gonyaulacales</taxon>
        <taxon>Pyrocystaceae</taxon>
        <taxon>Alexandrium</taxon>
    </lineage>
</organism>
<feature type="region of interest" description="Disordered" evidence="1">
    <location>
        <begin position="134"/>
        <end position="160"/>
    </location>
</feature>
<evidence type="ECO:0000313" key="2">
    <source>
        <dbReference type="EMBL" id="CAD9480754.1"/>
    </source>
</evidence>
<dbReference type="EMBL" id="HBGQ01068910">
    <property type="protein sequence ID" value="CAD9480754.1"/>
    <property type="molecule type" value="Transcribed_RNA"/>
</dbReference>
<sequence>MRVLGARSFSRSSSSSKSHESDLMHQLAKAHLAQEDLADSASASSAGGTGEAPATMPLAGLRSAHEEREGATLGACGWLHGPEGEAKSFRPSTQELAEGPQSDKNPELAPTPEQPWWWARLFGSAFCCTRLPPPTGYARRPTPPSGVPPLVKLVHPSPTS</sequence>
<accession>A0A7S2H546</accession>
<feature type="compositionally biased region" description="Pro residues" evidence="1">
    <location>
        <begin position="134"/>
        <end position="147"/>
    </location>
</feature>
<gene>
    <name evidence="2" type="ORF">AAND1436_LOCUS33118</name>
</gene>
<feature type="compositionally biased region" description="Low complexity" evidence="1">
    <location>
        <begin position="39"/>
        <end position="55"/>
    </location>
</feature>
<evidence type="ECO:0000256" key="1">
    <source>
        <dbReference type="SAM" id="MobiDB-lite"/>
    </source>
</evidence>
<reference evidence="2" key="1">
    <citation type="submission" date="2021-01" db="EMBL/GenBank/DDBJ databases">
        <authorList>
            <person name="Corre E."/>
            <person name="Pelletier E."/>
            <person name="Niang G."/>
            <person name="Scheremetjew M."/>
            <person name="Finn R."/>
            <person name="Kale V."/>
            <person name="Holt S."/>
            <person name="Cochrane G."/>
            <person name="Meng A."/>
            <person name="Brown T."/>
            <person name="Cohen L."/>
        </authorList>
    </citation>
    <scope>NUCLEOTIDE SEQUENCE</scope>
    <source>
        <strain evidence="2">CCMP2222</strain>
    </source>
</reference>
<protein>
    <submittedName>
        <fullName evidence="2">Uncharacterized protein</fullName>
    </submittedName>
</protein>
<proteinExistence type="predicted"/>
<dbReference type="AlphaFoldDB" id="A0A7S2H546"/>